<evidence type="ECO:0000313" key="1">
    <source>
        <dbReference type="EMBL" id="KRL19009.1"/>
    </source>
</evidence>
<comment type="caution">
    <text evidence="1">The sequence shown here is derived from an EMBL/GenBank/DDBJ whole genome shotgun (WGS) entry which is preliminary data.</text>
</comment>
<dbReference type="Proteomes" id="UP000051439">
    <property type="component" value="Unassembled WGS sequence"/>
</dbReference>
<protein>
    <submittedName>
        <fullName evidence="1">Uncharacterized protein</fullName>
    </submittedName>
</protein>
<gene>
    <name evidence="1" type="ORF">FC98_GL002289</name>
</gene>
<accession>A0A0R1NFK7</accession>
<name>A0A0R1NFK7_9LACO</name>
<proteinExistence type="predicted"/>
<keyword evidence="2" id="KW-1185">Reference proteome</keyword>
<dbReference type="EMBL" id="AZEB01000052">
    <property type="protein sequence ID" value="KRL19009.1"/>
    <property type="molecule type" value="Genomic_DNA"/>
</dbReference>
<sequence>MARWPNLTVVALAVAGPLSVNSRSLAVESAFFASSVKLTLESVGTLDLEELADLLPSLVGTALSLAAVLVAADSGVVEAAGAASLALVEMVASELAADSLPVAIEVCCVSLIASLEPVEDT</sequence>
<reference evidence="1 2" key="1">
    <citation type="journal article" date="2015" name="Genome Announc.">
        <title>Expanding the biotechnology potential of lactobacilli through comparative genomics of 213 strains and associated genera.</title>
        <authorList>
            <person name="Sun Z."/>
            <person name="Harris H.M."/>
            <person name="McCann A."/>
            <person name="Guo C."/>
            <person name="Argimon S."/>
            <person name="Zhang W."/>
            <person name="Yang X."/>
            <person name="Jeffery I.B."/>
            <person name="Cooney J.C."/>
            <person name="Kagawa T.F."/>
            <person name="Liu W."/>
            <person name="Song Y."/>
            <person name="Salvetti E."/>
            <person name="Wrobel A."/>
            <person name="Rasinkangas P."/>
            <person name="Parkhill J."/>
            <person name="Rea M.C."/>
            <person name="O'Sullivan O."/>
            <person name="Ritari J."/>
            <person name="Douillard F.P."/>
            <person name="Paul Ross R."/>
            <person name="Yang R."/>
            <person name="Briner A.E."/>
            <person name="Felis G.E."/>
            <person name="de Vos W.M."/>
            <person name="Barrangou R."/>
            <person name="Klaenhammer T.R."/>
            <person name="Caufield P.W."/>
            <person name="Cui Y."/>
            <person name="Zhang H."/>
            <person name="O'Toole P.W."/>
        </authorList>
    </citation>
    <scope>NUCLEOTIDE SEQUENCE [LARGE SCALE GENOMIC DNA]</scope>
    <source>
        <strain evidence="1 2">DSM 19906</strain>
    </source>
</reference>
<evidence type="ECO:0000313" key="2">
    <source>
        <dbReference type="Proteomes" id="UP000051439"/>
    </source>
</evidence>
<dbReference type="AlphaFoldDB" id="A0A0R1NFK7"/>
<organism evidence="1 2">
    <name type="scientific">Lentilactobacillus kisonensis DSM 19906 = JCM 15041</name>
    <dbReference type="NCBI Taxonomy" id="1423766"/>
    <lineage>
        <taxon>Bacteria</taxon>
        <taxon>Bacillati</taxon>
        <taxon>Bacillota</taxon>
        <taxon>Bacilli</taxon>
        <taxon>Lactobacillales</taxon>
        <taxon>Lactobacillaceae</taxon>
        <taxon>Lentilactobacillus</taxon>
    </lineage>
</organism>